<reference evidence="3 8" key="1">
    <citation type="submission" date="2016-02" db="EMBL/GenBank/DDBJ databases">
        <authorList>
            <consortium name="Pathogen Informatics"/>
        </authorList>
    </citation>
    <scope>NUCLEOTIDE SEQUENCE [LARGE SCALE GENOMIC DNA]</scope>
    <source>
        <strain evidence="3 8">K173</strain>
        <strain evidence="4 12">NK65 ny</strain>
        <strain evidence="5 11">NK65e</strain>
        <strain evidence="7 9">SP11 Antwerpcl1</strain>
        <strain evidence="6 10">SP11 RLL</strain>
    </source>
</reference>
<evidence type="ECO:0000313" key="9">
    <source>
        <dbReference type="Proteomes" id="UP000219860"/>
    </source>
</evidence>
<evidence type="ECO:0000313" key="6">
    <source>
        <dbReference type="EMBL" id="SCO61080.1"/>
    </source>
</evidence>
<dbReference type="EMBL" id="LT160031">
    <property type="protein sequence ID" value="CXI62854.1"/>
    <property type="molecule type" value="Genomic_DNA"/>
</dbReference>
<keyword evidence="1" id="KW-0175">Coiled coil</keyword>
<dbReference type="Proteomes" id="UP000069549">
    <property type="component" value="Chromosome 11"/>
</dbReference>
<evidence type="ECO:0000256" key="1">
    <source>
        <dbReference type="SAM" id="Coils"/>
    </source>
</evidence>
<dbReference type="OMA" id="KFMDELM"/>
<dbReference type="EMBL" id="LT608259">
    <property type="protein sequence ID" value="SCO63174.1"/>
    <property type="molecule type" value="Genomic_DNA"/>
</dbReference>
<dbReference type="Proteomes" id="UP000516480">
    <property type="component" value="Chromosome 11"/>
</dbReference>
<dbReference type="Proteomes" id="UP000220214">
    <property type="component" value="Chromosome 11"/>
</dbReference>
<dbReference type="Proteomes" id="UP000219860">
    <property type="component" value="Chromosome 11"/>
</dbReference>
<feature type="region of interest" description="Disordered" evidence="2">
    <location>
        <begin position="1000"/>
        <end position="1045"/>
    </location>
</feature>
<dbReference type="EMBL" id="LT614637">
    <property type="protein sequence ID" value="SCN26755.1"/>
    <property type="molecule type" value="Genomic_DNA"/>
</dbReference>
<proteinExistence type="predicted"/>
<evidence type="ECO:0000313" key="11">
    <source>
        <dbReference type="Proteomes" id="UP000220214"/>
    </source>
</evidence>
<dbReference type="VEuPathDB" id="PlasmoDB:PBANKA_1116400"/>
<feature type="coiled-coil region" evidence="1">
    <location>
        <begin position="178"/>
        <end position="208"/>
    </location>
</feature>
<feature type="coiled-coil region" evidence="1">
    <location>
        <begin position="91"/>
        <end position="133"/>
    </location>
</feature>
<gene>
    <name evidence="3" type="ORF">PBK173_000281900</name>
    <name evidence="5" type="ORF">PBNK65E_000274100</name>
    <name evidence="4" type="ORF">PBNK65NY_000273300</name>
    <name evidence="7" type="ORF">PBSP11A_000273300</name>
    <name evidence="6" type="ORF">PBSP11RLL_000273600</name>
</gene>
<dbReference type="EMBL" id="LT608147">
    <property type="protein sequence ID" value="SCM23749.1"/>
    <property type="molecule type" value="Genomic_DNA"/>
</dbReference>
<feature type="coiled-coil region" evidence="1">
    <location>
        <begin position="631"/>
        <end position="658"/>
    </location>
</feature>
<evidence type="ECO:0000313" key="4">
    <source>
        <dbReference type="EMBL" id="SCM23749.1"/>
    </source>
</evidence>
<dbReference type="Proteomes" id="UP000219974">
    <property type="component" value="Chromosome 11"/>
</dbReference>
<evidence type="ECO:0000313" key="10">
    <source>
        <dbReference type="Proteomes" id="UP000219974"/>
    </source>
</evidence>
<accession>A0A0Y9XR58</accession>
<feature type="compositionally biased region" description="Low complexity" evidence="2">
    <location>
        <begin position="1006"/>
        <end position="1020"/>
    </location>
</feature>
<sequence length="1280" mass="153845">MFSKRKVVKKNIKKSLFDDSGYGGEELKLFKGPVNEENNTVEQDEKGNKINSNACIHEEGIKIHDGNNLNKTNNEIKKNITTVFMTNNKNINDAYNAEDNMENQQNDLKSEKNEKMKKKLSFIEKKKKEETDRVNRLNTSFNIYSDSDSDSGSENYIMIKKKKKNVKKKFAGVNNNNIYEKKENIEKINNMKENAKNDEKNIITIELDNHEKLIYNKHYSRNKNEQNNEQYYKKYNTNRYYMYTKDSDGSEGHRNDVFSMRGTGGDINEMDGDNPYSYNGIKSDKNFQNILQVNNIYKPEIATGNSLLVQENEQLYDDHVIINFEDEIDDDENDEENKLIKEIKLKKNIIRKKKEISEKYLFEYEEDWNDDCKKLYPYDYSYIDKYTSKKYIYSNEINNNFENEDDFEVDDTYNYETLNELKYKLLIKKNKNEEIGNLYEKVIIKSKHDQESELRKEFSSNDLESESKGNDDISKLYKSYGNYGNISDENEENENHKIKKIINRNIFKELSNEKKKMEFLASSNYDDNINEDIYMRDKLTGNIPIKKEKTNDLNNINVDEKYNTYENKKEGTSVIIENKHTINKFSEKGLKIKEDIEDNTSYNNENEKMFENIKRNFEQYGVCNLEIVKMNNDIKKYYENYKTEIKNYENKKRLEKHNNIEYKKLKKMCKKKKEKIITCIYINRFIAILRNLILEKSKCIDNALKLLYKMESSFSTIYFNMKLYIYKEYYEHHKLKFIDDYIFNSKFYKIKKKKYKSIQLNYLIKEDNFIQNKNNINTLILFYNNFVKNIYNYHYFNKTSYHYMFDGFSSNYSTDSSNMSKDDNKVIKELNDKQYNFKRTYKSEKTKYFQTIKMKDIKNKFLFLIENIFENVNLYFLNFKSVIKYFYLFKYYNSDFFKNNNCLECFQEIFFFFVKLELLYWDPILQFSLKKKKKNIKFDMYDRQIKRDILIIDQNISNHNIHEQIGEIPNDNKENKKDINEHIFPHFNYNNLFINSDNDDNQFTDSPESGSEISVSSSSFTDEENVNNNMRKRESENNSTNFENMNKINPTFKKFRKNPNFEKKKYKLNKKCFNTSPFIKSFEWYKFMDELMLIYDISNEKEILKILYKNIFNNKIYELIDTVWNPFSLNQSINLVAIIKEYITYNEDNDLLFLKIRERVCIYIKTYLESRKNIMNQKKRNIFLIRCLKLLKCIKHILAILRDKELHQIVQKIFYDIVLANCDYSNKFHNLILSSLIPIIQSVNILYNDNFNTDMTKIMNRVVSNLESGGTCFTTLHIDD</sequence>
<evidence type="ECO:0000313" key="5">
    <source>
        <dbReference type="EMBL" id="SCN26755.1"/>
    </source>
</evidence>
<dbReference type="EMBL" id="LT608275">
    <property type="protein sequence ID" value="SCO61080.1"/>
    <property type="molecule type" value="Genomic_DNA"/>
</dbReference>
<evidence type="ECO:0000256" key="2">
    <source>
        <dbReference type="SAM" id="MobiDB-lite"/>
    </source>
</evidence>
<evidence type="ECO:0000313" key="12">
    <source>
        <dbReference type="Proteomes" id="UP000516480"/>
    </source>
</evidence>
<protein>
    <submittedName>
        <fullName evidence="3">Uncharacterized protein</fullName>
    </submittedName>
</protein>
<evidence type="ECO:0000313" key="8">
    <source>
        <dbReference type="Proteomes" id="UP000069549"/>
    </source>
</evidence>
<dbReference type="OrthoDB" id="378291at2759"/>
<evidence type="ECO:0000313" key="7">
    <source>
        <dbReference type="EMBL" id="SCO63174.1"/>
    </source>
</evidence>
<organism evidence="3 8">
    <name type="scientific">Plasmodium berghei</name>
    <dbReference type="NCBI Taxonomy" id="5821"/>
    <lineage>
        <taxon>Eukaryota</taxon>
        <taxon>Sar</taxon>
        <taxon>Alveolata</taxon>
        <taxon>Apicomplexa</taxon>
        <taxon>Aconoidasida</taxon>
        <taxon>Haemosporida</taxon>
        <taxon>Plasmodiidae</taxon>
        <taxon>Plasmodium</taxon>
        <taxon>Plasmodium (Vinckeia)</taxon>
    </lineage>
</organism>
<evidence type="ECO:0000313" key="3">
    <source>
        <dbReference type="EMBL" id="CXI62854.1"/>
    </source>
</evidence>
<dbReference type="AlphaFoldDB" id="A0A0Y9XR58"/>
<name>A0A0Y9XR58_PLABE</name>